<proteinExistence type="predicted"/>
<comment type="caution">
    <text evidence="2">The sequence shown here is derived from an EMBL/GenBank/DDBJ whole genome shotgun (WGS) entry which is preliminary data.</text>
</comment>
<feature type="transmembrane region" description="Helical" evidence="1">
    <location>
        <begin position="93"/>
        <end position="112"/>
    </location>
</feature>
<name>A0A0F9X9R4_9ZZZZ</name>
<sequence>MSEQDLSNQKYEAKFLGEDVGQGTDGWADRGAAMSIRADATLHHFKDIFWYKIIFENSKMIKRIFQLILLGIIIYIIVVAFQTGDAGIVLDRILSILIFIFELLFGIIKLFFTIFFTNIYTAFPFWVFAITRSLIILLMSQQHGVFMLGWFEPPKTFKQVIFHKYLDDASRPYIGIRTSFWRRLLWGIERYPLHEDLYANFTNQLNIEIQEVAPSSGAVEVFTGTGIILIDPDLEDGEPIDVNSIFRIIERPSGEEGMVYRAAYADLDHAAPVAFLQSVFYGQTVEYWRQYSDEREKRMEMEAELQYQQYGGHLKKLKEFYPSAEGMASEYLDEDWIDPDSFRFFDNVKERQRARKEAK</sequence>
<keyword evidence="1" id="KW-1133">Transmembrane helix</keyword>
<organism evidence="2">
    <name type="scientific">marine sediment metagenome</name>
    <dbReference type="NCBI Taxonomy" id="412755"/>
    <lineage>
        <taxon>unclassified sequences</taxon>
        <taxon>metagenomes</taxon>
        <taxon>ecological metagenomes</taxon>
    </lineage>
</organism>
<accession>A0A0F9X9R4</accession>
<dbReference type="AlphaFoldDB" id="A0A0F9X9R4"/>
<evidence type="ECO:0000256" key="1">
    <source>
        <dbReference type="SAM" id="Phobius"/>
    </source>
</evidence>
<keyword evidence="1" id="KW-0472">Membrane</keyword>
<feature type="transmembrane region" description="Helical" evidence="1">
    <location>
        <begin position="64"/>
        <end position="81"/>
    </location>
</feature>
<feature type="transmembrane region" description="Helical" evidence="1">
    <location>
        <begin position="119"/>
        <end position="139"/>
    </location>
</feature>
<dbReference type="EMBL" id="LAZR01000069">
    <property type="protein sequence ID" value="KKN95726.1"/>
    <property type="molecule type" value="Genomic_DNA"/>
</dbReference>
<protein>
    <submittedName>
        <fullName evidence="2">Uncharacterized protein</fullName>
    </submittedName>
</protein>
<reference evidence="2" key="1">
    <citation type="journal article" date="2015" name="Nature">
        <title>Complex archaea that bridge the gap between prokaryotes and eukaryotes.</title>
        <authorList>
            <person name="Spang A."/>
            <person name="Saw J.H."/>
            <person name="Jorgensen S.L."/>
            <person name="Zaremba-Niedzwiedzka K."/>
            <person name="Martijn J."/>
            <person name="Lind A.E."/>
            <person name="van Eijk R."/>
            <person name="Schleper C."/>
            <person name="Guy L."/>
            <person name="Ettema T.J."/>
        </authorList>
    </citation>
    <scope>NUCLEOTIDE SEQUENCE</scope>
</reference>
<gene>
    <name evidence="2" type="ORF">LCGC14_0175950</name>
</gene>
<evidence type="ECO:0000313" key="2">
    <source>
        <dbReference type="EMBL" id="KKN95726.1"/>
    </source>
</evidence>
<keyword evidence="1" id="KW-0812">Transmembrane</keyword>